<dbReference type="EMBL" id="CAMXCT010006662">
    <property type="protein sequence ID" value="CAI4017896.1"/>
    <property type="molecule type" value="Genomic_DNA"/>
</dbReference>
<dbReference type="Proteomes" id="UP001152797">
    <property type="component" value="Unassembled WGS sequence"/>
</dbReference>
<protein>
    <submittedName>
        <fullName evidence="5">Helicase mov-10-B.2</fullName>
    </submittedName>
</protein>
<dbReference type="InterPro" id="IPR045055">
    <property type="entry name" value="DNA2/NAM7-like"/>
</dbReference>
<keyword evidence="6" id="KW-1185">Reference proteome</keyword>
<feature type="domain" description="DNA2/NAM7 helicase helicase" evidence="1">
    <location>
        <begin position="330"/>
        <end position="393"/>
    </location>
</feature>
<gene>
    <name evidence="3" type="ORF">C1SCF055_LOCUS42506</name>
</gene>
<feature type="domain" description="DNA2/NAM7 helicase helicase" evidence="1">
    <location>
        <begin position="421"/>
        <end position="496"/>
    </location>
</feature>
<feature type="domain" description="DNA2/NAM7 helicase-like C-terminal" evidence="2">
    <location>
        <begin position="509"/>
        <end position="699"/>
    </location>
</feature>
<dbReference type="InterPro" id="IPR041677">
    <property type="entry name" value="DNA2/NAM7_AAA_11"/>
</dbReference>
<keyword evidence="5" id="KW-0378">Hydrolase</keyword>
<dbReference type="GO" id="GO:0004386">
    <property type="term" value="F:helicase activity"/>
    <property type="evidence" value="ECO:0007669"/>
    <property type="project" value="UniProtKB-KW"/>
</dbReference>
<reference evidence="4" key="2">
    <citation type="submission" date="2024-04" db="EMBL/GenBank/DDBJ databases">
        <authorList>
            <person name="Chen Y."/>
            <person name="Shah S."/>
            <person name="Dougan E. K."/>
            <person name="Thang M."/>
            <person name="Chan C."/>
        </authorList>
    </citation>
    <scope>NUCLEOTIDE SEQUENCE [LARGE SCALE GENOMIC DNA]</scope>
</reference>
<dbReference type="Gene3D" id="3.40.50.300">
    <property type="entry name" value="P-loop containing nucleotide triphosphate hydrolases"/>
    <property type="match status" value="2"/>
</dbReference>
<organism evidence="3">
    <name type="scientific">Cladocopium goreaui</name>
    <dbReference type="NCBI Taxonomy" id="2562237"/>
    <lineage>
        <taxon>Eukaryota</taxon>
        <taxon>Sar</taxon>
        <taxon>Alveolata</taxon>
        <taxon>Dinophyceae</taxon>
        <taxon>Suessiales</taxon>
        <taxon>Symbiodiniaceae</taxon>
        <taxon>Cladocopium</taxon>
    </lineage>
</organism>
<accession>A0A9P1GN65</accession>
<dbReference type="GO" id="GO:0003676">
    <property type="term" value="F:nucleic acid binding"/>
    <property type="evidence" value="ECO:0007669"/>
    <property type="project" value="InterPro"/>
</dbReference>
<dbReference type="PANTHER" id="PTHR10887:SF419">
    <property type="entry name" value="RNA HELICASE MOV10L1"/>
    <property type="match status" value="1"/>
</dbReference>
<name>A0A9P1GN65_9DINO</name>
<dbReference type="OrthoDB" id="447281at2759"/>
<comment type="caution">
    <text evidence="3">The sequence shown here is derived from an EMBL/GenBank/DDBJ whole genome shotgun (WGS) entry which is preliminary data.</text>
</comment>
<evidence type="ECO:0000259" key="2">
    <source>
        <dbReference type="Pfam" id="PF13087"/>
    </source>
</evidence>
<dbReference type="GO" id="GO:0005829">
    <property type="term" value="C:cytosol"/>
    <property type="evidence" value="ECO:0007669"/>
    <property type="project" value="TreeGrafter"/>
</dbReference>
<dbReference type="EMBL" id="CAMXCT020006662">
    <property type="protein sequence ID" value="CAL1171271.1"/>
    <property type="molecule type" value="Genomic_DNA"/>
</dbReference>
<dbReference type="PANTHER" id="PTHR10887">
    <property type="entry name" value="DNA2/NAM7 HELICASE FAMILY"/>
    <property type="match status" value="1"/>
</dbReference>
<dbReference type="Gene3D" id="3.30.420.10">
    <property type="entry name" value="Ribonuclease H-like superfamily/Ribonuclease H"/>
    <property type="match status" value="1"/>
</dbReference>
<evidence type="ECO:0000313" key="4">
    <source>
        <dbReference type="EMBL" id="CAL1171271.1"/>
    </source>
</evidence>
<dbReference type="InterPro" id="IPR027417">
    <property type="entry name" value="P-loop_NTPase"/>
</dbReference>
<proteinExistence type="predicted"/>
<dbReference type="InterPro" id="IPR047187">
    <property type="entry name" value="SF1_C_Upf1"/>
</dbReference>
<dbReference type="GO" id="GO:0035194">
    <property type="term" value="P:regulatory ncRNA-mediated post-transcriptional gene silencing"/>
    <property type="evidence" value="ECO:0007669"/>
    <property type="project" value="TreeGrafter"/>
</dbReference>
<dbReference type="SUPFAM" id="SSF52540">
    <property type="entry name" value="P-loop containing nucleoside triphosphate hydrolases"/>
    <property type="match status" value="1"/>
</dbReference>
<sequence>MCIGDRDQHVKGQCKGKTEGLRDRLVARVARVASAFAHFLQEVIKPDKCSTSSTEAEFEEKNSLTDVELGDRFQEFCDLRISEGADFDEVLQWLVGWRVLIKKRSGYGIHRFMVSDLDGKKPPLDVHFLYPLPKYKLNPSMVQAVGKGQGIPMNRKDQQHAMLFAEEVEKIREVCREKFEVKKPLPLYKKSPRRLHKIRVPAFISGQNVMIGNSLYVRSRGYPQHRGFIHAVCPKDSAVIVSFHPTFHNKPPFTVSFGINRIPFLSKHRAVDLAERIMAQLESTKRMIQPPAAAGCDTHLNVQQKQFLDASLLPLLMWGPPPFETLLPLLLWGPPGTGKTTTLVRTIWTIITKNPTAKVLVSAPSNAAANLLCERLSELGIQPDRMLRLMGMSREVASVPMAVQRFTCKDALGNFALPDLEALQKYQVIVCTCTTASYLRSSVPKEKPGWFSHVFVDEAAQSMEPETLIPLTVAKAQALVCLAGDVKQLGPLVKSKLATDHGFQVSLMERLFTRLTKDTKEHSRVFVLTDTYRSHPSILKLYNPIYDGQLQCCSPKSSRDMVPLMRHMMGGASGHPLIFHHCDGKESQNEDSTSWQNIKEGEVVMNYLRKLLELKIPAEDIGVITPYQLQCERLKNLCQAVGIKAKIGTTELFQGDEKRIILISTVRSQQGSLGFLTNYKRTNVALSRAKSLLLVVGNMKLLSTDQTWSNAIGFAKNMGAMTGDIGVLRKFQDSKRWLLVREIAGAYQTANQKQKWLDNAAGTCEFCQKEDSRRHRLLECPIGSEVRESFSAVIDDILEDESLLPDFPVITRHPDLEALQLMQFASPQPVWGQAICTHARNMVDEGITLHWFTDGSCLHPTCRHTRHSAFAVVLDLCKTDDERRAISEQYRGSTLSIPTFQVVCTARCQGEQDILRAEVSAVVSVAENVGHGVIHVDSQVAISNVQLALTSLHPAAFAGCEHVDLLLRLWKIRHGVHIQLVKIKSHQDPGLIDDPLLRYWALGNNHVDAVAQVACSSLNTALVQQLDLVRQDLKVDKKRLEAVYDLHILLQEVRRLATANKESEISTKLHDHRALCAAFSNWTVQPGVFQLQEPDLRLLGSSAFGEEFARRTVEWSRHLIWPDDASGPLGCNTGITWVELALSWMLFNQLFLPVLRKDCLGINRLCFPGGYDGAKQYGLSFLESGTMVQKLLTNTAGLVPQEIMPSGLTHGKCSALYRLGSCRFYQGLDRRPQIPFQAEVVQLLAAVVGTGRKEALSDTPNLAFPAKQDQVARGTWQFRLQTSSLAMKTARKRRKEIINFTAGGSQPKPKGDWSS</sequence>
<evidence type="ECO:0000313" key="3">
    <source>
        <dbReference type="EMBL" id="CAI4017896.1"/>
    </source>
</evidence>
<keyword evidence="5" id="KW-0067">ATP-binding</keyword>
<evidence type="ECO:0000313" key="6">
    <source>
        <dbReference type="Proteomes" id="UP001152797"/>
    </source>
</evidence>
<dbReference type="EMBL" id="CAMXCT030006662">
    <property type="protein sequence ID" value="CAL4805208.1"/>
    <property type="molecule type" value="Genomic_DNA"/>
</dbReference>
<dbReference type="Pfam" id="PF13087">
    <property type="entry name" value="AAA_12"/>
    <property type="match status" value="1"/>
</dbReference>
<keyword evidence="5" id="KW-0347">Helicase</keyword>
<dbReference type="CDD" id="cd18808">
    <property type="entry name" value="SF1_C_Upf1"/>
    <property type="match status" value="1"/>
</dbReference>
<evidence type="ECO:0000313" key="5">
    <source>
        <dbReference type="EMBL" id="CAL4805208.1"/>
    </source>
</evidence>
<dbReference type="InterPro" id="IPR041679">
    <property type="entry name" value="DNA2/NAM7-like_C"/>
</dbReference>
<reference evidence="3" key="1">
    <citation type="submission" date="2022-10" db="EMBL/GenBank/DDBJ databases">
        <authorList>
            <person name="Chen Y."/>
            <person name="Dougan E. K."/>
            <person name="Chan C."/>
            <person name="Rhodes N."/>
            <person name="Thang M."/>
        </authorList>
    </citation>
    <scope>NUCLEOTIDE SEQUENCE</scope>
</reference>
<dbReference type="Pfam" id="PF13086">
    <property type="entry name" value="AAA_11"/>
    <property type="match status" value="2"/>
</dbReference>
<dbReference type="GO" id="GO:0043186">
    <property type="term" value="C:P granule"/>
    <property type="evidence" value="ECO:0007669"/>
    <property type="project" value="TreeGrafter"/>
</dbReference>
<dbReference type="InterPro" id="IPR036397">
    <property type="entry name" value="RNaseH_sf"/>
</dbReference>
<keyword evidence="5" id="KW-0547">Nucleotide-binding</keyword>
<evidence type="ECO:0000259" key="1">
    <source>
        <dbReference type="Pfam" id="PF13086"/>
    </source>
</evidence>